<feature type="compositionally biased region" description="Basic and acidic residues" evidence="1">
    <location>
        <begin position="115"/>
        <end position="124"/>
    </location>
</feature>
<protein>
    <recommendedName>
        <fullName evidence="5">Proline-rich extensin-like family protein</fullName>
    </recommendedName>
</protein>
<accession>A0A7J0GTU6</accession>
<dbReference type="EMBL" id="BJWL01000024">
    <property type="protein sequence ID" value="GFZ14260.1"/>
    <property type="molecule type" value="Genomic_DNA"/>
</dbReference>
<name>A0A7J0GTU6_9ERIC</name>
<evidence type="ECO:0000313" key="4">
    <source>
        <dbReference type="Proteomes" id="UP000585474"/>
    </source>
</evidence>
<feature type="compositionally biased region" description="Pro residues" evidence="1">
    <location>
        <begin position="316"/>
        <end position="367"/>
    </location>
</feature>
<sequence>MSFKYLLVFSLAVVALTTPSLADYHKPPTPHGYKPPIPIGKPPKGGVKPPPEHKPPTTIGLPPKGEIPLPEYNPPKPIGKPKGEKPLPIPVGKPPKGEKPLPEHKLPTPVGIPPKGEKPLPEHKPPKHGHYPGHPSVANTEDLHKPPRKVMPPTPSKKPLSLLTSRPTNLQRLPISTECPRTSHGYYLYRWALPKLGQIPSLDCSSIASSTGFLYRSLVEMQWSAVILRHIRGQNVTYKPRSPLTASILGSRRRLHDRLATSHALGAWLVLCLWLAALTSLSFADARKLSDLTTDSTSLEEKHNCSMEPKPHKPPKAPTPLAPAPTPTSPDAPSPSDPPKQPKKAPTPPKWPAKGPTPPLPNVPPTPLDADMDEEEMPELEHKHNHKHKHKHKHHHPKAPKSPTEPPPGPTPPSPPMTQMTPTPPAPHAPTPPAPVELTPPTPLSPTPLSPPA</sequence>
<dbReference type="InterPro" id="IPR051308">
    <property type="entry name" value="Proline-rich_CW_protein"/>
</dbReference>
<dbReference type="Proteomes" id="UP000585474">
    <property type="component" value="Unassembled WGS sequence"/>
</dbReference>
<feature type="compositionally biased region" description="Basic residues" evidence="1">
    <location>
        <begin position="383"/>
        <end position="399"/>
    </location>
</feature>
<feature type="region of interest" description="Disordered" evidence="1">
    <location>
        <begin position="22"/>
        <end position="162"/>
    </location>
</feature>
<evidence type="ECO:0008006" key="5">
    <source>
        <dbReference type="Google" id="ProtNLM"/>
    </source>
</evidence>
<feature type="chain" id="PRO_5029488263" description="Proline-rich extensin-like family protein" evidence="2">
    <location>
        <begin position="23"/>
        <end position="453"/>
    </location>
</feature>
<dbReference type="PANTHER" id="PTHR34629:SF1">
    <property type="entry name" value="PROLINE-RICH EXTENSIN-LIKE PROTEIN EPR1"/>
    <property type="match status" value="1"/>
</dbReference>
<keyword evidence="2" id="KW-0732">Signal</keyword>
<reference evidence="3 4" key="1">
    <citation type="submission" date="2019-07" db="EMBL/GenBank/DDBJ databases">
        <title>De Novo Assembly of kiwifruit Actinidia rufa.</title>
        <authorList>
            <person name="Sugita-Konishi S."/>
            <person name="Sato K."/>
            <person name="Mori E."/>
            <person name="Abe Y."/>
            <person name="Kisaki G."/>
            <person name="Hamano K."/>
            <person name="Suezawa K."/>
            <person name="Otani M."/>
            <person name="Fukuda T."/>
            <person name="Manabe T."/>
            <person name="Gomi K."/>
            <person name="Tabuchi M."/>
            <person name="Akimitsu K."/>
            <person name="Kataoka I."/>
        </authorList>
    </citation>
    <scope>NUCLEOTIDE SEQUENCE [LARGE SCALE GENOMIC DNA]</scope>
    <source>
        <strain evidence="4">cv. Fuchu</strain>
    </source>
</reference>
<dbReference type="AlphaFoldDB" id="A0A7J0GTU6"/>
<proteinExistence type="predicted"/>
<feature type="compositionally biased region" description="Basic and acidic residues" evidence="1">
    <location>
        <begin position="299"/>
        <end position="311"/>
    </location>
</feature>
<evidence type="ECO:0000256" key="2">
    <source>
        <dbReference type="SAM" id="SignalP"/>
    </source>
</evidence>
<feature type="signal peptide" evidence="2">
    <location>
        <begin position="1"/>
        <end position="22"/>
    </location>
</feature>
<feature type="compositionally biased region" description="Pro residues" evidence="1">
    <location>
        <begin position="27"/>
        <end position="41"/>
    </location>
</feature>
<evidence type="ECO:0000313" key="3">
    <source>
        <dbReference type="EMBL" id="GFZ14260.1"/>
    </source>
</evidence>
<keyword evidence="4" id="KW-1185">Reference proteome</keyword>
<organism evidence="3 4">
    <name type="scientific">Actinidia rufa</name>
    <dbReference type="NCBI Taxonomy" id="165716"/>
    <lineage>
        <taxon>Eukaryota</taxon>
        <taxon>Viridiplantae</taxon>
        <taxon>Streptophyta</taxon>
        <taxon>Embryophyta</taxon>
        <taxon>Tracheophyta</taxon>
        <taxon>Spermatophyta</taxon>
        <taxon>Magnoliopsida</taxon>
        <taxon>eudicotyledons</taxon>
        <taxon>Gunneridae</taxon>
        <taxon>Pentapetalae</taxon>
        <taxon>asterids</taxon>
        <taxon>Ericales</taxon>
        <taxon>Actinidiaceae</taxon>
        <taxon>Actinidia</taxon>
    </lineage>
</organism>
<feature type="compositionally biased region" description="Pro residues" evidence="1">
    <location>
        <begin position="403"/>
        <end position="453"/>
    </location>
</feature>
<comment type="caution">
    <text evidence="3">The sequence shown here is derived from an EMBL/GenBank/DDBJ whole genome shotgun (WGS) entry which is preliminary data.</text>
</comment>
<feature type="region of interest" description="Disordered" evidence="1">
    <location>
        <begin position="294"/>
        <end position="453"/>
    </location>
</feature>
<evidence type="ECO:0000256" key="1">
    <source>
        <dbReference type="SAM" id="MobiDB-lite"/>
    </source>
</evidence>
<gene>
    <name evidence="3" type="ORF">Acr_24g0004500</name>
</gene>
<feature type="compositionally biased region" description="Basic and acidic residues" evidence="1">
    <location>
        <begin position="95"/>
        <end position="106"/>
    </location>
</feature>
<dbReference type="PANTHER" id="PTHR34629">
    <property type="entry name" value="PROLINE-RICH EXTENSIN-LIKE PROTEIN EPR1"/>
    <property type="match status" value="1"/>
</dbReference>